<name>A0A221MBE7_9BACI</name>
<sequence length="125" mass="13634">MNEIDIPEKVKITIKSENVTFKKDVTLAHNASLIMKVNGDSTFDGNIQLIKNNHEITINGDALFNGDITIGKNDSVIAVKGDAAFNEDIKFEGNNAKIIVDGYTSCEKEDDLGKDTTINKSINCS</sequence>
<dbReference type="KEGG" id="vne:CFK40_08225"/>
<protein>
    <recommendedName>
        <fullName evidence="3">Cell shape determination protein CcmA</fullName>
    </recommendedName>
</protein>
<dbReference type="AlphaFoldDB" id="A0A221MBE7"/>
<organism evidence="1 2">
    <name type="scientific">Virgibacillus necropolis</name>
    <dbReference type="NCBI Taxonomy" id="163877"/>
    <lineage>
        <taxon>Bacteria</taxon>
        <taxon>Bacillati</taxon>
        <taxon>Bacillota</taxon>
        <taxon>Bacilli</taxon>
        <taxon>Bacillales</taxon>
        <taxon>Bacillaceae</taxon>
        <taxon>Virgibacillus</taxon>
    </lineage>
</organism>
<gene>
    <name evidence="1" type="ORF">CFK40_08225</name>
</gene>
<dbReference type="EMBL" id="CP022437">
    <property type="protein sequence ID" value="ASN04998.1"/>
    <property type="molecule type" value="Genomic_DNA"/>
</dbReference>
<keyword evidence="2" id="KW-1185">Reference proteome</keyword>
<dbReference type="RefSeq" id="WP_089531849.1">
    <property type="nucleotide sequence ID" value="NZ_CP022437.1"/>
</dbReference>
<evidence type="ECO:0008006" key="3">
    <source>
        <dbReference type="Google" id="ProtNLM"/>
    </source>
</evidence>
<evidence type="ECO:0000313" key="2">
    <source>
        <dbReference type="Proteomes" id="UP000204391"/>
    </source>
</evidence>
<dbReference type="Proteomes" id="UP000204391">
    <property type="component" value="Chromosome"/>
</dbReference>
<evidence type="ECO:0000313" key="1">
    <source>
        <dbReference type="EMBL" id="ASN04998.1"/>
    </source>
</evidence>
<proteinExistence type="predicted"/>
<reference evidence="1 2" key="1">
    <citation type="journal article" date="2003" name="Int. J. Syst. Evol. Microbiol.">
        <title>Virgibacillus carmonensis sp. nov., Virgibacillus necropolis sp. nov. and Virgibacillus picturae sp. nov., three novel species isolated from deteriorated mural paintings, transfer of the species of the genus salibacillus to Virgibacillus, as Virgibacillus marismortui comb. nov. and Virgibacillus salexigens comb. nov., and emended description of the genus Virgibacillus.</title>
        <authorList>
            <person name="Heyrman J."/>
            <person name="Logan N.A."/>
            <person name="Busse H.J."/>
            <person name="Balcaen A."/>
            <person name="Lebbe L."/>
            <person name="Rodriguez-Diaz M."/>
            <person name="Swings J."/>
            <person name="De Vos P."/>
        </authorList>
    </citation>
    <scope>NUCLEOTIDE SEQUENCE [LARGE SCALE GENOMIC DNA]</scope>
    <source>
        <strain evidence="1 2">LMG 19488</strain>
    </source>
</reference>
<accession>A0A221MBE7</accession>